<dbReference type="AlphaFoldDB" id="A0A0H3B3I7"/>
<dbReference type="EMBL" id="CP000950">
    <property type="protein sequence ID" value="ACA68622.1"/>
    <property type="molecule type" value="Genomic_DNA"/>
</dbReference>
<dbReference type="PANTHER" id="PTHR35191:SF1">
    <property type="entry name" value="PROPHAGE SIDE TAIL FIBER PROTEIN HOMOLOG STFQ-RELATED"/>
    <property type="match status" value="1"/>
</dbReference>
<gene>
    <name evidence="4" type="ordered locus">YPK_2345</name>
</gene>
<sequence length="479" mass="51312">MTAKFYALMTNLGAAKLANATALGTQLQITHMAVGDGGGVLPTPNPAQTQLIGEKRHAALNSLSIDEVNSSQIIAEQVIPETDGGWWIREIGLFDKDGILIAIANCPETYKPQLQEGSGRTQTVRMVLIVSSTEAVTLKIDPSVVLATRKYVDDKAIEVGQYADKLLSDHVAATDPHDQYLRAADNLAGVNDKSQGRKNMGLGKLAQLDELAFSDVGAASANDVVSRTRGGTFDKSLHVRDTLSAGNIKSETNIDASGIITSRNKIECRSPGSDAYSAGFRCYIRDSVTSITTDYVNTHPEGGEQWMFATNYNFVTGGVDFTTRGHFISNGIVRAGGLDGGFMDGSGNITGAVWGEGGGNLWGFINNKIAGVLAQFGKRHFSGSDYIRIPDVPGGLIVQWMTGPVSAGENIAYPELAFPTAFPVACLMAFTATQGNDTIQADVMFQTSRWNNSTVKVFPQWFGTAQQNLCYPLIFAIGY</sequence>
<evidence type="ECO:0000259" key="2">
    <source>
        <dbReference type="Pfam" id="PF12571"/>
    </source>
</evidence>
<feature type="domain" description="Putative tail fiber protein gp53-like C-terminal" evidence="3">
    <location>
        <begin position="393"/>
        <end position="479"/>
    </location>
</feature>
<evidence type="ECO:0000313" key="4">
    <source>
        <dbReference type="EMBL" id="ACA68622.1"/>
    </source>
</evidence>
<evidence type="ECO:0000259" key="3">
    <source>
        <dbReference type="Pfam" id="PF21882"/>
    </source>
</evidence>
<dbReference type="KEGG" id="ypy:YPK_2345"/>
<name>A0A0H3B3I7_YERPY</name>
<proteinExistence type="predicted"/>
<dbReference type="Pfam" id="PF21882">
    <property type="entry name" value="Gp53-like_C"/>
    <property type="match status" value="1"/>
</dbReference>
<dbReference type="InterPro" id="IPR051934">
    <property type="entry name" value="Phage_Tail_Fiber_Structural"/>
</dbReference>
<feature type="signal peptide" evidence="1">
    <location>
        <begin position="1"/>
        <end position="20"/>
    </location>
</feature>
<dbReference type="RefSeq" id="WP_012304196.1">
    <property type="nucleotide sequence ID" value="NZ_CP009792.1"/>
</dbReference>
<protein>
    <submittedName>
        <fullName evidence="4">Uncharacterized protein</fullName>
    </submittedName>
</protein>
<dbReference type="PANTHER" id="PTHR35191">
    <property type="entry name" value="PROPHAGE SIDE TAIL FIBER PROTEIN HOMOLOG STFQ-RELATED"/>
    <property type="match status" value="1"/>
</dbReference>
<keyword evidence="1" id="KW-0732">Signal</keyword>
<feature type="chain" id="PRO_5002604880" evidence="1">
    <location>
        <begin position="21"/>
        <end position="479"/>
    </location>
</feature>
<dbReference type="Gene3D" id="2.60.40.3940">
    <property type="match status" value="1"/>
</dbReference>
<accession>A0A0H3B3I7</accession>
<organism evidence="4">
    <name type="scientific">Yersinia pseudotuberculosis serotype O:3 (strain YPIII)</name>
    <dbReference type="NCBI Taxonomy" id="502800"/>
    <lineage>
        <taxon>Bacteria</taxon>
        <taxon>Pseudomonadati</taxon>
        <taxon>Pseudomonadota</taxon>
        <taxon>Gammaproteobacteria</taxon>
        <taxon>Enterobacterales</taxon>
        <taxon>Yersiniaceae</taxon>
        <taxon>Yersinia</taxon>
    </lineage>
</organism>
<dbReference type="InterPro" id="IPR054075">
    <property type="entry name" value="Gp53-like_C"/>
</dbReference>
<reference evidence="4" key="1">
    <citation type="submission" date="2008-02" db="EMBL/GenBank/DDBJ databases">
        <title>Complete sequence of Yersinia pseudotuberculosis YPIII.</title>
        <authorList>
            <consortium name="US DOE Joint Genome Institute"/>
            <person name="Challacombe J.F."/>
            <person name="Bruce D."/>
            <person name="Detter J.C."/>
            <person name="Green L."/>
            <person name="Land M."/>
            <person name="Munk C."/>
            <person name="Lindler L.E."/>
            <person name="Nikolich M.P."/>
            <person name="Brettin T."/>
        </authorList>
    </citation>
    <scope>NUCLEOTIDE SEQUENCE</scope>
    <source>
        <strain evidence="4">YPIII</strain>
    </source>
</reference>
<evidence type="ECO:0000256" key="1">
    <source>
        <dbReference type="SAM" id="SignalP"/>
    </source>
</evidence>
<dbReference type="InterPro" id="IPR022225">
    <property type="entry name" value="Phage_tail_fibre_N"/>
</dbReference>
<feature type="domain" description="Phage tail fibre protein N-terminal" evidence="2">
    <location>
        <begin position="1"/>
        <end position="150"/>
    </location>
</feature>
<dbReference type="Pfam" id="PF12571">
    <property type="entry name" value="Phage_tail_fib"/>
    <property type="match status" value="1"/>
</dbReference>
<dbReference type="PATRIC" id="fig|502800.11.peg.3028"/>